<accession>A0A9P7AHY8</accession>
<dbReference type="EMBL" id="JABBWE010000055">
    <property type="protein sequence ID" value="KAG1789845.1"/>
    <property type="molecule type" value="Genomic_DNA"/>
</dbReference>
<keyword evidence="2" id="KW-1185">Reference proteome</keyword>
<dbReference type="OrthoDB" id="512920at2759"/>
<evidence type="ECO:0000313" key="1">
    <source>
        <dbReference type="EMBL" id="KAG1789845.1"/>
    </source>
</evidence>
<reference evidence="1" key="1">
    <citation type="journal article" date="2020" name="New Phytol.">
        <title>Comparative genomics reveals dynamic genome evolution in host specialist ectomycorrhizal fungi.</title>
        <authorList>
            <person name="Lofgren L.A."/>
            <person name="Nguyen N.H."/>
            <person name="Vilgalys R."/>
            <person name="Ruytinx J."/>
            <person name="Liao H.L."/>
            <person name="Branco S."/>
            <person name="Kuo A."/>
            <person name="LaButti K."/>
            <person name="Lipzen A."/>
            <person name="Andreopoulos W."/>
            <person name="Pangilinan J."/>
            <person name="Riley R."/>
            <person name="Hundley H."/>
            <person name="Na H."/>
            <person name="Barry K."/>
            <person name="Grigoriev I.V."/>
            <person name="Stajich J.E."/>
            <person name="Kennedy P.G."/>
        </authorList>
    </citation>
    <scope>NUCLEOTIDE SEQUENCE</scope>
    <source>
        <strain evidence="1">S12</strain>
    </source>
</reference>
<comment type="caution">
    <text evidence="1">The sequence shown here is derived from an EMBL/GenBank/DDBJ whole genome shotgun (WGS) entry which is preliminary data.</text>
</comment>
<name>A0A9P7AHY8_9AGAM</name>
<gene>
    <name evidence="1" type="ORF">HD556DRAFT_1215349</name>
</gene>
<dbReference type="AlphaFoldDB" id="A0A9P7AHY8"/>
<dbReference type="RefSeq" id="XP_041156864.1">
    <property type="nucleotide sequence ID" value="XM_041296669.1"/>
</dbReference>
<feature type="non-terminal residue" evidence="1">
    <location>
        <position position="50"/>
    </location>
</feature>
<protein>
    <submittedName>
        <fullName evidence="1">Uncharacterized protein</fullName>
    </submittedName>
</protein>
<sequence>PNSIVPNYLNMSVPPYPALTRALIVDDSTLAWTLEPRGKASVGAVIYGLI</sequence>
<proteinExistence type="predicted"/>
<feature type="non-terminal residue" evidence="1">
    <location>
        <position position="1"/>
    </location>
</feature>
<evidence type="ECO:0000313" key="2">
    <source>
        <dbReference type="Proteomes" id="UP000719766"/>
    </source>
</evidence>
<dbReference type="GeneID" id="64590433"/>
<organism evidence="1 2">
    <name type="scientific">Suillus plorans</name>
    <dbReference type="NCBI Taxonomy" id="116603"/>
    <lineage>
        <taxon>Eukaryota</taxon>
        <taxon>Fungi</taxon>
        <taxon>Dikarya</taxon>
        <taxon>Basidiomycota</taxon>
        <taxon>Agaricomycotina</taxon>
        <taxon>Agaricomycetes</taxon>
        <taxon>Agaricomycetidae</taxon>
        <taxon>Boletales</taxon>
        <taxon>Suillineae</taxon>
        <taxon>Suillaceae</taxon>
        <taxon>Suillus</taxon>
    </lineage>
</organism>
<dbReference type="Proteomes" id="UP000719766">
    <property type="component" value="Unassembled WGS sequence"/>
</dbReference>